<dbReference type="HOGENOM" id="CLU_111042_0_0_5"/>
<gene>
    <name evidence="2" type="ORF">BN1012_Phect1380</name>
</gene>
<organism evidence="2 3">
    <name type="scientific">Candidatus Phaeomarinibacter ectocarpi</name>
    <dbReference type="NCBI Taxonomy" id="1458461"/>
    <lineage>
        <taxon>Bacteria</taxon>
        <taxon>Pseudomonadati</taxon>
        <taxon>Pseudomonadota</taxon>
        <taxon>Alphaproteobacteria</taxon>
        <taxon>Hyphomicrobiales</taxon>
        <taxon>Parvibaculaceae</taxon>
        <taxon>Candidatus Phaeomarinibacter</taxon>
    </lineage>
</organism>
<proteinExistence type="predicted"/>
<name>X5MF32_9HYPH</name>
<dbReference type="OrthoDB" id="8911774at2"/>
<dbReference type="EMBL" id="HG966617">
    <property type="protein sequence ID" value="CDO59594.1"/>
    <property type="molecule type" value="Genomic_DNA"/>
</dbReference>
<evidence type="ECO:0000313" key="3">
    <source>
        <dbReference type="Proteomes" id="UP000032160"/>
    </source>
</evidence>
<sequence>MKKFGAGTWIWGTAVVLSLAFSAWYNNWRGPLTATEIDTYMEQLQARPDNNPAALKDLRAFLEADDGREFIMLNVIKLHADPQPHPQTGEPTDASKLLTTYSDAFMGRLFFSAGHPMFLSDRVGPYLDTFGVTERPDWTWTSMVRYRSRRDLADAATFEGFPGAHLFKTAAIEQTFNFPTQTRVQFFMSPALLVPFLLLFAASLAHLVVTLRATRA</sequence>
<evidence type="ECO:0000313" key="2">
    <source>
        <dbReference type="EMBL" id="CDO59594.1"/>
    </source>
</evidence>
<dbReference type="KEGG" id="pect:BN1012_Phect1380"/>
<protein>
    <submittedName>
        <fullName evidence="2">Uncharacterized protein</fullName>
    </submittedName>
</protein>
<keyword evidence="1" id="KW-0812">Transmembrane</keyword>
<dbReference type="RefSeq" id="WP_043950199.1">
    <property type="nucleotide sequence ID" value="NZ_HG966617.1"/>
</dbReference>
<dbReference type="Proteomes" id="UP000032160">
    <property type="component" value="Chromosome I"/>
</dbReference>
<accession>X5MF32</accession>
<evidence type="ECO:0000256" key="1">
    <source>
        <dbReference type="SAM" id="Phobius"/>
    </source>
</evidence>
<dbReference type="STRING" id="1458461.BN1012_Phect1380"/>
<reference evidence="2 3" key="1">
    <citation type="journal article" date="2014" name="Front. Genet.">
        <title>Genome and metabolic network of "Candidatus Phaeomarinobacter ectocarpi" Ec32, a new candidate genus of Alphaproteobacteria frequently associated with brown algae.</title>
        <authorList>
            <person name="Dittami S.M."/>
            <person name="Barbeyron T."/>
            <person name="Boyen C."/>
            <person name="Cambefort J."/>
            <person name="Collet G."/>
            <person name="Delage L."/>
            <person name="Gobet A."/>
            <person name="Groisillier A."/>
            <person name="Leblanc C."/>
            <person name="Michel G."/>
            <person name="Scornet D."/>
            <person name="Siegel A."/>
            <person name="Tapia J.E."/>
            <person name="Tonon T."/>
        </authorList>
    </citation>
    <scope>NUCLEOTIDE SEQUENCE [LARGE SCALE GENOMIC DNA]</scope>
    <source>
        <strain evidence="2 3">Ec32</strain>
    </source>
</reference>
<feature type="transmembrane region" description="Helical" evidence="1">
    <location>
        <begin position="186"/>
        <end position="209"/>
    </location>
</feature>
<keyword evidence="3" id="KW-1185">Reference proteome</keyword>
<dbReference type="Gene3D" id="3.30.70.100">
    <property type="match status" value="1"/>
</dbReference>
<dbReference type="AlphaFoldDB" id="X5MF32"/>
<keyword evidence="1" id="KW-1133">Transmembrane helix</keyword>
<keyword evidence="1" id="KW-0472">Membrane</keyword>